<protein>
    <submittedName>
        <fullName evidence="2">Putative membrane protein</fullName>
    </submittedName>
</protein>
<keyword evidence="1" id="KW-0732">Signal</keyword>
<feature type="chain" id="PRO_5032529080" evidence="1">
    <location>
        <begin position="19"/>
        <end position="93"/>
    </location>
</feature>
<dbReference type="AlphaFoldDB" id="A0A841HUD4"/>
<evidence type="ECO:0000313" key="3">
    <source>
        <dbReference type="Proteomes" id="UP000588068"/>
    </source>
</evidence>
<gene>
    <name evidence="2" type="ORF">HNQ60_005176</name>
</gene>
<keyword evidence="3" id="KW-1185">Reference proteome</keyword>
<evidence type="ECO:0000313" key="2">
    <source>
        <dbReference type="EMBL" id="MBB6096254.1"/>
    </source>
</evidence>
<dbReference type="RefSeq" id="WP_184335647.1">
    <property type="nucleotide sequence ID" value="NZ_JACHHZ010000007.1"/>
</dbReference>
<feature type="signal peptide" evidence="1">
    <location>
        <begin position="1"/>
        <end position="18"/>
    </location>
</feature>
<dbReference type="EMBL" id="JACHHZ010000007">
    <property type="protein sequence ID" value="MBB6096254.1"/>
    <property type="molecule type" value="Genomic_DNA"/>
</dbReference>
<comment type="caution">
    <text evidence="2">The sequence shown here is derived from an EMBL/GenBank/DDBJ whole genome shotgun (WGS) entry which is preliminary data.</text>
</comment>
<organism evidence="2 3">
    <name type="scientific">Povalibacter uvarum</name>
    <dbReference type="NCBI Taxonomy" id="732238"/>
    <lineage>
        <taxon>Bacteria</taxon>
        <taxon>Pseudomonadati</taxon>
        <taxon>Pseudomonadota</taxon>
        <taxon>Gammaproteobacteria</taxon>
        <taxon>Steroidobacterales</taxon>
        <taxon>Steroidobacteraceae</taxon>
        <taxon>Povalibacter</taxon>
    </lineage>
</organism>
<sequence length="93" mass="9950">MRLLIAGSLLLVASLADAQIVTAWKYKVTNMVVTDLNTLGGADSSAKDINNIGDVVGSAWKVAVIDADRCFGRDGLLVGREGARDQRLRLHRG</sequence>
<reference evidence="2 3" key="1">
    <citation type="submission" date="2020-08" db="EMBL/GenBank/DDBJ databases">
        <title>Genomic Encyclopedia of Type Strains, Phase IV (KMG-IV): sequencing the most valuable type-strain genomes for metagenomic binning, comparative biology and taxonomic classification.</title>
        <authorList>
            <person name="Goeker M."/>
        </authorList>
    </citation>
    <scope>NUCLEOTIDE SEQUENCE [LARGE SCALE GENOMIC DNA]</scope>
    <source>
        <strain evidence="2 3">DSM 26723</strain>
    </source>
</reference>
<proteinExistence type="predicted"/>
<accession>A0A841HUD4</accession>
<dbReference type="Proteomes" id="UP000588068">
    <property type="component" value="Unassembled WGS sequence"/>
</dbReference>
<evidence type="ECO:0000256" key="1">
    <source>
        <dbReference type="SAM" id="SignalP"/>
    </source>
</evidence>
<name>A0A841HUD4_9GAMM</name>